<feature type="non-terminal residue" evidence="1">
    <location>
        <position position="1"/>
    </location>
</feature>
<sequence length="86" mass="9170">FEKSFAGSVIPNYHNGSNNWVVAGNKTKSGKPLLANDPHLSLGTPSIWYQAHLKAPDYEVSGVIFAGIPGIIVGHNKTIAWGVTNV</sequence>
<proteinExistence type="predicted"/>
<dbReference type="Pfam" id="PF01804">
    <property type="entry name" value="Penicil_amidase"/>
    <property type="match status" value="1"/>
</dbReference>
<dbReference type="SUPFAM" id="SSF56235">
    <property type="entry name" value="N-terminal nucleophile aminohydrolases (Ntn hydrolases)"/>
    <property type="match status" value="1"/>
</dbReference>
<dbReference type="Gene3D" id="3.60.20.10">
    <property type="entry name" value="Glutamine Phosphoribosylpyrophosphate, subunit 1, domain 1"/>
    <property type="match status" value="1"/>
</dbReference>
<dbReference type="GO" id="GO:0016787">
    <property type="term" value="F:hydrolase activity"/>
    <property type="evidence" value="ECO:0007669"/>
    <property type="project" value="InterPro"/>
</dbReference>
<reference evidence="1 2" key="1">
    <citation type="journal article" date="2018" name="J. Microbiol.">
        <title>Aestuariibaculum marinum sp. nov., a marine bacterium isolated from seawater in South Korea.</title>
        <authorList>
            <person name="Choi J."/>
            <person name="Lee D."/>
            <person name="Jang J.H."/>
            <person name="Cha S."/>
            <person name="Seo T."/>
        </authorList>
    </citation>
    <scope>NUCLEOTIDE SEQUENCE [LARGE SCALE GENOMIC DNA]</scope>
    <source>
        <strain evidence="1 2">IP7</strain>
    </source>
</reference>
<dbReference type="PANTHER" id="PTHR34218">
    <property type="entry name" value="PEPTIDASE S45 PENICILLIN AMIDASE"/>
    <property type="match status" value="1"/>
</dbReference>
<dbReference type="AlphaFoldDB" id="A0A8J6PX49"/>
<dbReference type="PANTHER" id="PTHR34218:SF4">
    <property type="entry name" value="ACYL-HOMOSERINE LACTONE ACYLASE QUIP"/>
    <property type="match status" value="1"/>
</dbReference>
<dbReference type="EMBL" id="JACVXD010000086">
    <property type="protein sequence ID" value="MBD0825574.1"/>
    <property type="molecule type" value="Genomic_DNA"/>
</dbReference>
<feature type="non-terminal residue" evidence="1">
    <location>
        <position position="86"/>
    </location>
</feature>
<comment type="caution">
    <text evidence="1">The sequence shown here is derived from an EMBL/GenBank/DDBJ whole genome shotgun (WGS) entry which is preliminary data.</text>
</comment>
<keyword evidence="2" id="KW-1185">Reference proteome</keyword>
<dbReference type="InterPro" id="IPR029055">
    <property type="entry name" value="Ntn_hydrolases_N"/>
</dbReference>
<evidence type="ECO:0000313" key="2">
    <source>
        <dbReference type="Proteomes" id="UP000621516"/>
    </source>
</evidence>
<name>A0A8J6PX49_9FLAO</name>
<dbReference type="GO" id="GO:0017000">
    <property type="term" value="P:antibiotic biosynthetic process"/>
    <property type="evidence" value="ECO:0007669"/>
    <property type="project" value="InterPro"/>
</dbReference>
<protein>
    <submittedName>
        <fullName evidence="1">Penicillin acylase family protein</fullName>
    </submittedName>
</protein>
<dbReference type="Proteomes" id="UP000621516">
    <property type="component" value="Unassembled WGS sequence"/>
</dbReference>
<accession>A0A8J6PX49</accession>
<gene>
    <name evidence="1" type="ORF">ICJ85_16325</name>
</gene>
<organism evidence="1 2">
    <name type="scientific">Aestuariibaculum marinum</name>
    <dbReference type="NCBI Taxonomy" id="2683592"/>
    <lineage>
        <taxon>Bacteria</taxon>
        <taxon>Pseudomonadati</taxon>
        <taxon>Bacteroidota</taxon>
        <taxon>Flavobacteriia</taxon>
        <taxon>Flavobacteriales</taxon>
        <taxon>Flavobacteriaceae</taxon>
    </lineage>
</organism>
<dbReference type="InterPro" id="IPR002692">
    <property type="entry name" value="S45"/>
</dbReference>
<evidence type="ECO:0000313" key="1">
    <source>
        <dbReference type="EMBL" id="MBD0825574.1"/>
    </source>
</evidence>